<name>A0A060S6E5_PYCCI</name>
<dbReference type="Gene3D" id="1.10.10.60">
    <property type="entry name" value="Homeodomain-like"/>
    <property type="match status" value="1"/>
</dbReference>
<accession>A0A060S6E5</accession>
<evidence type="ECO:0000256" key="5">
    <source>
        <dbReference type="SAM" id="MobiDB-lite"/>
    </source>
</evidence>
<evidence type="ECO:0000313" key="8">
    <source>
        <dbReference type="Proteomes" id="UP000029665"/>
    </source>
</evidence>
<dbReference type="GO" id="GO:0005739">
    <property type="term" value="C:mitochondrion"/>
    <property type="evidence" value="ECO:0007669"/>
    <property type="project" value="TreeGrafter"/>
</dbReference>
<feature type="compositionally biased region" description="Polar residues" evidence="5">
    <location>
        <begin position="341"/>
        <end position="350"/>
    </location>
</feature>
<comment type="caution">
    <text evidence="7">The sequence shown here is derived from an EMBL/GenBank/DDBJ whole genome shotgun (WGS) entry which is preliminary data.</text>
</comment>
<dbReference type="Gene3D" id="3.30.390.50">
    <property type="entry name" value="CO dehydrogenase flavoprotein, C-terminal domain"/>
    <property type="match status" value="1"/>
</dbReference>
<feature type="region of interest" description="Disordered" evidence="5">
    <location>
        <begin position="276"/>
        <end position="328"/>
    </location>
</feature>
<dbReference type="InterPro" id="IPR004143">
    <property type="entry name" value="BPL_LPL_catalytic"/>
</dbReference>
<protein>
    <recommendedName>
        <fullName evidence="4">Putative lipoate-protein ligase A</fullName>
    </recommendedName>
</protein>
<dbReference type="Proteomes" id="UP000029665">
    <property type="component" value="Unassembled WGS sequence"/>
</dbReference>
<dbReference type="InterPro" id="IPR032563">
    <property type="entry name" value="DAMP1_SANT-like"/>
</dbReference>
<dbReference type="GO" id="GO:0009249">
    <property type="term" value="P:protein lipoylation"/>
    <property type="evidence" value="ECO:0007669"/>
    <property type="project" value="InterPro"/>
</dbReference>
<proteinExistence type="inferred from homology"/>
<gene>
    <name evidence="7" type="ORF">BN946_scf184568.g11</name>
</gene>
<evidence type="ECO:0000256" key="1">
    <source>
        <dbReference type="ARBA" id="ARBA00003253"/>
    </source>
</evidence>
<feature type="domain" description="BPL/LPL catalytic" evidence="6">
    <location>
        <begin position="504"/>
        <end position="689"/>
    </location>
</feature>
<dbReference type="PROSITE" id="PS51733">
    <property type="entry name" value="BPL_LPL_CATALYTIC"/>
    <property type="match status" value="1"/>
</dbReference>
<dbReference type="NCBIfam" id="TIGR00545">
    <property type="entry name" value="lipoyltrans"/>
    <property type="match status" value="1"/>
</dbReference>
<feature type="region of interest" description="Disordered" evidence="5">
    <location>
        <begin position="341"/>
        <end position="362"/>
    </location>
</feature>
<dbReference type="Pfam" id="PF16282">
    <property type="entry name" value="SANT_DAMP1_like"/>
    <property type="match status" value="1"/>
</dbReference>
<comment type="similarity">
    <text evidence="3">Belongs to the LplA family.</text>
</comment>
<dbReference type="OrthoDB" id="19740at2759"/>
<dbReference type="Pfam" id="PF21948">
    <property type="entry name" value="LplA-B_cat"/>
    <property type="match status" value="1"/>
</dbReference>
<dbReference type="Gene3D" id="3.30.930.10">
    <property type="entry name" value="Bira Bifunctional Protein, Domain 2"/>
    <property type="match status" value="1"/>
</dbReference>
<dbReference type="HOGENOM" id="CLU_377233_0_0_1"/>
<feature type="region of interest" description="Disordered" evidence="5">
    <location>
        <begin position="434"/>
        <end position="471"/>
    </location>
</feature>
<feature type="compositionally biased region" description="Polar residues" evidence="5">
    <location>
        <begin position="19"/>
        <end position="31"/>
    </location>
</feature>
<dbReference type="GO" id="GO:0017118">
    <property type="term" value="F:lipoyltransferase activity"/>
    <property type="evidence" value="ECO:0007669"/>
    <property type="project" value="TreeGrafter"/>
</dbReference>
<sequence length="811" mass="91414">MAASAADVRSILSIPNPPASGSGSGAQQAKKPQTAERARKPEGIPRELYALIGPTAPTLATQFAKPRLKQKPNLGGGGRVKWEWRPFRNGARSDGLRLSHWVKLSQDPEADYPFAKYNIQPQHYVYSQDEYSRLLEDPKWTKEETDYLFEMVRQYDARFYVVHDRYEFPSPEGSSRSLEDRYFSVCRKLVRNRPWPGDEASKAALLSSLAFDKDREVMRKQYVISLENRTPEQIAEEDALYLELEKLKENERRFKKDRDELLRTLLGIESGLPDIPVDEDGLQGISTDTKKKKKAVAGSVEPQTPITPSASSSNAMPPPQPKKTAKSAAYDALHCIHRYSDAQTSSSSKAPHSPVHLRSTKIPQLKQATAQRIAQVLNEVGVVHNRLVMPTRDNIARLEAVIHDAGIVVEKKKVLDKLDQDIRTMKARLAALRGEATEEDAGSVPQTPMEVEEGPEESVVDGRAQSVLSTKSTRSRKQHSIYVSESTNPYFNLTFEDWLFRHKSPEQPLLLLYRDQPCVVIGRNQNPWKEVNLLASRRTGIPFIRRHSGGGTVYHDLGNTNFSIHLPRASFDRHATAQVVMKAVRSLGVDASVNDRNDICVAKEKISVSCSAYKIVKDRAYHHGTMLISTRLDTLGELLRSGKDTMETRGVASVRSPVCNLQQYHQSLTHDDFVNAMVDAFRQDYGLNKDVHRIHEEGYSDIPYIRDGMEQLKTWDWAFGQTPEFTYEIQKRFSWGTTFADLRSKHGIILSCSFSHPEGIDANLQTGLEKLAQALEGEKYGFVNEGVGGLASSIDERVEEVWVWLRTEMDS</sequence>
<dbReference type="EMBL" id="CCBP010000058">
    <property type="protein sequence ID" value="CDO69925.1"/>
    <property type="molecule type" value="Genomic_DNA"/>
</dbReference>
<evidence type="ECO:0000259" key="6">
    <source>
        <dbReference type="PROSITE" id="PS51733"/>
    </source>
</evidence>
<evidence type="ECO:0000256" key="2">
    <source>
        <dbReference type="ARBA" id="ARBA00005085"/>
    </source>
</evidence>
<dbReference type="PANTHER" id="PTHR12561">
    <property type="entry name" value="LIPOATE-PROTEIN LIGASE"/>
    <property type="match status" value="1"/>
</dbReference>
<evidence type="ECO:0000256" key="3">
    <source>
        <dbReference type="ARBA" id="ARBA00008242"/>
    </source>
</evidence>
<feature type="compositionally biased region" description="Basic and acidic residues" evidence="5">
    <location>
        <begin position="33"/>
        <end position="45"/>
    </location>
</feature>
<dbReference type="AlphaFoldDB" id="A0A060S6E5"/>
<dbReference type="InterPro" id="IPR045864">
    <property type="entry name" value="aa-tRNA-synth_II/BPL/LPL"/>
</dbReference>
<keyword evidence="8" id="KW-1185">Reference proteome</keyword>
<dbReference type="STRING" id="5643.A0A060S6E5"/>
<evidence type="ECO:0000256" key="4">
    <source>
        <dbReference type="ARBA" id="ARBA00015925"/>
    </source>
</evidence>
<dbReference type="UniPathway" id="UPA00537">
    <property type="reaction ID" value="UER00595"/>
</dbReference>
<dbReference type="InterPro" id="IPR004562">
    <property type="entry name" value="LipoylTrfase_LipoateP_Ligase"/>
</dbReference>
<evidence type="ECO:0000313" key="7">
    <source>
        <dbReference type="EMBL" id="CDO69925.1"/>
    </source>
</evidence>
<reference evidence="7" key="1">
    <citation type="submission" date="2014-01" db="EMBL/GenBank/DDBJ databases">
        <title>The genome of the white-rot fungus Pycnoporus cinnabarinus: a basidiomycete model with a versatile arsenal for lignocellulosic biomass breakdown.</title>
        <authorList>
            <person name="Levasseur A."/>
            <person name="Lomascolo A."/>
            <person name="Ruiz-Duenas F.J."/>
            <person name="Uzan E."/>
            <person name="Piumi F."/>
            <person name="Kues U."/>
            <person name="Ram A.F.J."/>
            <person name="Murat C."/>
            <person name="Haon M."/>
            <person name="Benoit I."/>
            <person name="Arfi Y."/>
            <person name="Chevret D."/>
            <person name="Drula E."/>
            <person name="Kwon M.J."/>
            <person name="Gouret P."/>
            <person name="Lesage-Meessen L."/>
            <person name="Lombard V."/>
            <person name="Mariette J."/>
            <person name="Noirot C."/>
            <person name="Park J."/>
            <person name="Patyshakuliyeva A."/>
            <person name="Wieneger R.A.B."/>
            <person name="Wosten H.A.B."/>
            <person name="Martin F."/>
            <person name="Coutinho P.M."/>
            <person name="de Vries R."/>
            <person name="Martinez A.T."/>
            <person name="Klopp C."/>
            <person name="Pontarotti P."/>
            <person name="Henrissat B."/>
            <person name="Record E."/>
        </authorList>
    </citation>
    <scope>NUCLEOTIDE SEQUENCE [LARGE SCALE GENOMIC DNA]</scope>
    <source>
        <strain evidence="7">BRFM137</strain>
    </source>
</reference>
<dbReference type="SUPFAM" id="SSF55681">
    <property type="entry name" value="Class II aaRS and biotin synthetases"/>
    <property type="match status" value="1"/>
</dbReference>
<feature type="compositionally biased region" description="Acidic residues" evidence="5">
    <location>
        <begin position="450"/>
        <end position="459"/>
    </location>
</feature>
<organism evidence="7 8">
    <name type="scientific">Pycnoporus cinnabarinus</name>
    <name type="common">Cinnabar-red polypore</name>
    <name type="synonym">Trametes cinnabarina</name>
    <dbReference type="NCBI Taxonomy" id="5643"/>
    <lineage>
        <taxon>Eukaryota</taxon>
        <taxon>Fungi</taxon>
        <taxon>Dikarya</taxon>
        <taxon>Basidiomycota</taxon>
        <taxon>Agaricomycotina</taxon>
        <taxon>Agaricomycetes</taxon>
        <taxon>Polyporales</taxon>
        <taxon>Polyporaceae</taxon>
        <taxon>Trametes</taxon>
    </lineage>
</organism>
<dbReference type="PANTHER" id="PTHR12561:SF3">
    <property type="entry name" value="LIPOYLTRANSFERASE 1, MITOCHONDRIAL"/>
    <property type="match status" value="1"/>
</dbReference>
<dbReference type="CDD" id="cd16443">
    <property type="entry name" value="LplA"/>
    <property type="match status" value="1"/>
</dbReference>
<comment type="function">
    <text evidence="1">Catalyzes both the ATP-dependent activation of exogenously supplied lipoate to lipoyl-AMP and the transfer of the activated lipoyl onto the lipoyl domains of lipoate-dependent enzymes.</text>
</comment>
<comment type="pathway">
    <text evidence="2">Protein modification; protein lipoylation via exogenous pathway; protein N(6)-(lipoyl)lysine from lipoate: step 2/2.</text>
</comment>
<feature type="region of interest" description="Disordered" evidence="5">
    <location>
        <begin position="1"/>
        <end position="45"/>
    </location>
</feature>